<organism evidence="1 2">
    <name type="scientific">Romanomermis culicivorax</name>
    <name type="common">Nematode worm</name>
    <dbReference type="NCBI Taxonomy" id="13658"/>
    <lineage>
        <taxon>Eukaryota</taxon>
        <taxon>Metazoa</taxon>
        <taxon>Ecdysozoa</taxon>
        <taxon>Nematoda</taxon>
        <taxon>Enoplea</taxon>
        <taxon>Dorylaimia</taxon>
        <taxon>Mermithida</taxon>
        <taxon>Mermithoidea</taxon>
        <taxon>Mermithidae</taxon>
        <taxon>Romanomermis</taxon>
    </lineage>
</organism>
<proteinExistence type="predicted"/>
<reference evidence="2" key="1">
    <citation type="submission" date="2022-11" db="UniProtKB">
        <authorList>
            <consortium name="WormBaseParasite"/>
        </authorList>
    </citation>
    <scope>IDENTIFICATION</scope>
</reference>
<dbReference type="WBParaSite" id="nRc.2.0.1.t42291-RA">
    <property type="protein sequence ID" value="nRc.2.0.1.t42291-RA"/>
    <property type="gene ID" value="nRc.2.0.1.g42291"/>
</dbReference>
<evidence type="ECO:0000313" key="2">
    <source>
        <dbReference type="WBParaSite" id="nRc.2.0.1.t42291-RA"/>
    </source>
</evidence>
<protein>
    <submittedName>
        <fullName evidence="2">Uncharacterized protein</fullName>
    </submittedName>
</protein>
<evidence type="ECO:0000313" key="1">
    <source>
        <dbReference type="Proteomes" id="UP000887565"/>
    </source>
</evidence>
<accession>A0A915KXQ9</accession>
<keyword evidence="1" id="KW-1185">Reference proteome</keyword>
<sequence length="160" mass="18399">MNTAQCSGLIETDLYYSVRSEKVNGKIQTDFDMQKMNEICSIANGPDDLSISGSLEHAVSLADEAAKNMISKVAEREWKTTAFFNPDWLNEIQLHQSGILPYQPIKNNPVWFEYLPNQADPSQSKYRCRLFSRYYDKFGLDNRYRPVLVDPILKASYESN</sequence>
<dbReference type="Proteomes" id="UP000887565">
    <property type="component" value="Unplaced"/>
</dbReference>
<name>A0A915KXQ9_ROMCU</name>
<dbReference type="AlphaFoldDB" id="A0A915KXQ9"/>